<name>A0A2M9F1M2_9BACL</name>
<proteinExistence type="predicted"/>
<organism evidence="1 2">
    <name type="scientific">Chryseomicrobium excrementi</name>
    <dbReference type="NCBI Taxonomy" id="2041346"/>
    <lineage>
        <taxon>Bacteria</taxon>
        <taxon>Bacillati</taxon>
        <taxon>Bacillota</taxon>
        <taxon>Bacilli</taxon>
        <taxon>Bacillales</taxon>
        <taxon>Caryophanaceae</taxon>
        <taxon>Chryseomicrobium</taxon>
    </lineage>
</organism>
<evidence type="ECO:0000313" key="2">
    <source>
        <dbReference type="Proteomes" id="UP000228680"/>
    </source>
</evidence>
<comment type="caution">
    <text evidence="1">The sequence shown here is derived from an EMBL/GenBank/DDBJ whole genome shotgun (WGS) entry which is preliminary data.</text>
</comment>
<accession>A0A2M9F1M2</accession>
<dbReference type="EMBL" id="PCGR01000001">
    <property type="protein sequence ID" value="PJK17358.1"/>
    <property type="molecule type" value="Genomic_DNA"/>
</dbReference>
<dbReference type="Proteomes" id="UP000228680">
    <property type="component" value="Unassembled WGS sequence"/>
</dbReference>
<evidence type="ECO:0000313" key="1">
    <source>
        <dbReference type="EMBL" id="PJK17358.1"/>
    </source>
</evidence>
<keyword evidence="2" id="KW-1185">Reference proteome</keyword>
<dbReference type="AlphaFoldDB" id="A0A2M9F1M2"/>
<protein>
    <submittedName>
        <fullName evidence="1">Uncharacterized protein</fullName>
    </submittedName>
</protein>
<sequence length="86" mass="9389">MPLGMRPILAEISGVRNSITLDVENAILMLKSCLTWGCFQKGRAESSQSLHARKVKPAWSETSRESDGPGEAFFASLGVADFRVSF</sequence>
<gene>
    <name evidence="1" type="ORF">CQS04_00300</name>
</gene>
<reference evidence="1 2" key="1">
    <citation type="submission" date="2017-10" db="EMBL/GenBank/DDBJ databases">
        <title>Draft genome of Chryseomicrobium casticus sp. nov.</title>
        <authorList>
            <person name="Chakraborty R."/>
            <person name="Saha T."/>
        </authorList>
    </citation>
    <scope>NUCLEOTIDE SEQUENCE [LARGE SCALE GENOMIC DNA]</scope>
    <source>
        <strain evidence="1 2">ET03</strain>
    </source>
</reference>